<sequence>MAASDTGWWGHLRHGHERGRMRENNNSNTVNNMFSVTRRSNIRLLLVATSTNLIVNNNCSERD</sequence>
<accession>A0ABR0A7M1</accession>
<comment type="caution">
    <text evidence="2">The sequence shown here is derived from an EMBL/GenBank/DDBJ whole genome shotgun (WGS) entry which is preliminary data.</text>
</comment>
<reference evidence="2 3" key="1">
    <citation type="journal article" date="2023" name="Nucleic Acids Res.">
        <title>The hologenome of Daphnia magna reveals possible DNA methylation and microbiome-mediated evolution of the host genome.</title>
        <authorList>
            <person name="Chaturvedi A."/>
            <person name="Li X."/>
            <person name="Dhandapani V."/>
            <person name="Marshall H."/>
            <person name="Kissane S."/>
            <person name="Cuenca-Cambronero M."/>
            <person name="Asole G."/>
            <person name="Calvet F."/>
            <person name="Ruiz-Romero M."/>
            <person name="Marangio P."/>
            <person name="Guigo R."/>
            <person name="Rago D."/>
            <person name="Mirbahai L."/>
            <person name="Eastwood N."/>
            <person name="Colbourne J.K."/>
            <person name="Zhou J."/>
            <person name="Mallon E."/>
            <person name="Orsini L."/>
        </authorList>
    </citation>
    <scope>NUCLEOTIDE SEQUENCE [LARGE SCALE GENOMIC DNA]</scope>
    <source>
        <strain evidence="2">LRV0_1</strain>
    </source>
</reference>
<dbReference type="Proteomes" id="UP001234178">
    <property type="component" value="Unassembled WGS sequence"/>
</dbReference>
<organism evidence="2 3">
    <name type="scientific">Daphnia magna</name>
    <dbReference type="NCBI Taxonomy" id="35525"/>
    <lineage>
        <taxon>Eukaryota</taxon>
        <taxon>Metazoa</taxon>
        <taxon>Ecdysozoa</taxon>
        <taxon>Arthropoda</taxon>
        <taxon>Crustacea</taxon>
        <taxon>Branchiopoda</taxon>
        <taxon>Diplostraca</taxon>
        <taxon>Cladocera</taxon>
        <taxon>Anomopoda</taxon>
        <taxon>Daphniidae</taxon>
        <taxon>Daphnia</taxon>
    </lineage>
</organism>
<dbReference type="EMBL" id="JAOYFB010000036">
    <property type="protein sequence ID" value="KAK4021137.1"/>
    <property type="molecule type" value="Genomic_DNA"/>
</dbReference>
<keyword evidence="3" id="KW-1185">Reference proteome</keyword>
<evidence type="ECO:0000313" key="2">
    <source>
        <dbReference type="EMBL" id="KAK4021137.1"/>
    </source>
</evidence>
<proteinExistence type="predicted"/>
<evidence type="ECO:0000313" key="3">
    <source>
        <dbReference type="Proteomes" id="UP001234178"/>
    </source>
</evidence>
<name>A0ABR0A7M1_9CRUS</name>
<feature type="region of interest" description="Disordered" evidence="1">
    <location>
        <begin position="1"/>
        <end position="32"/>
    </location>
</feature>
<evidence type="ECO:0000256" key="1">
    <source>
        <dbReference type="SAM" id="MobiDB-lite"/>
    </source>
</evidence>
<gene>
    <name evidence="2" type="ORF">OUZ56_003064</name>
</gene>
<protein>
    <submittedName>
        <fullName evidence="2">Uncharacterized protein</fullName>
    </submittedName>
</protein>